<reference evidence="4" key="1">
    <citation type="submission" date="2016-10" db="EMBL/GenBank/DDBJ databases">
        <authorList>
            <person name="Varghese N."/>
            <person name="Submissions S."/>
        </authorList>
    </citation>
    <scope>NUCLEOTIDE SEQUENCE [LARGE SCALE GENOMIC DNA]</scope>
    <source>
        <strain evidence="4">CGMCC 1.8704</strain>
    </source>
</reference>
<dbReference type="PANTHER" id="PTHR30570:SF1">
    <property type="entry name" value="PHOSPHATE-BINDING PROTEIN PSTS"/>
    <property type="match status" value="1"/>
</dbReference>
<keyword evidence="4" id="KW-1185">Reference proteome</keyword>
<evidence type="ECO:0000313" key="3">
    <source>
        <dbReference type="EMBL" id="SEO57174.1"/>
    </source>
</evidence>
<dbReference type="SUPFAM" id="SSF53850">
    <property type="entry name" value="Periplasmic binding protein-like II"/>
    <property type="match status" value="1"/>
</dbReference>
<keyword evidence="1" id="KW-0732">Signal</keyword>
<dbReference type="PANTHER" id="PTHR30570">
    <property type="entry name" value="PERIPLASMIC PHOSPHATE BINDING COMPONENT OF PHOSPHATE ABC TRANSPORTER"/>
    <property type="match status" value="1"/>
</dbReference>
<dbReference type="STRING" id="604089.SAMN04487942_3125"/>
<feature type="domain" description="PBP" evidence="2">
    <location>
        <begin position="38"/>
        <end position="275"/>
    </location>
</feature>
<protein>
    <submittedName>
        <fullName evidence="3">Phosphate transport system substrate-binding protein</fullName>
    </submittedName>
</protein>
<evidence type="ECO:0000256" key="1">
    <source>
        <dbReference type="ARBA" id="ARBA00022729"/>
    </source>
</evidence>
<accession>A0A1H8QTJ3</accession>
<name>A0A1H8QTJ3_9FLAO</name>
<proteinExistence type="predicted"/>
<dbReference type="Pfam" id="PF12849">
    <property type="entry name" value="PBP_like_2"/>
    <property type="match status" value="1"/>
</dbReference>
<dbReference type="OrthoDB" id="1450880at2"/>
<gene>
    <name evidence="3" type="ORF">SAMN04487942_3125</name>
</gene>
<evidence type="ECO:0000259" key="2">
    <source>
        <dbReference type="Pfam" id="PF12849"/>
    </source>
</evidence>
<sequence length="308" mass="34335">MKNFAVIPCFVFFSFFLVISSCKKSDGEKKDKETILKGSVTILVDETIKPIIEDQIEVFENFYPAKIIMDAKSEKEVVRSLINDSSSIAVLSRKLTAEENKIFDNKKIIPKVTFFATDGIALISNKNNKDTLVALNDIIAFMKGKPQNAIKGLVFDNPNSSTVRYMNDLAGINENPEKGIFSFKTNEEVIKFVSENEGMIGVVGLNWLYQPSGIMKEIVKKIKVLSVKSTSGNEFYPPSQNNIAEGKYPLARDLYIINCQGSSGLGMGFASFVAGEQGQRVVLKSGLLPFRTPSRKIKVRKEIYNDKK</sequence>
<dbReference type="Gene3D" id="3.40.190.10">
    <property type="entry name" value="Periplasmic binding protein-like II"/>
    <property type="match status" value="2"/>
</dbReference>
<dbReference type="InterPro" id="IPR050811">
    <property type="entry name" value="Phosphate_ABC_transporter"/>
</dbReference>
<organism evidence="3 4">
    <name type="scientific">Flavobacterium sinopsychrotolerans</name>
    <dbReference type="NCBI Taxonomy" id="604089"/>
    <lineage>
        <taxon>Bacteria</taxon>
        <taxon>Pseudomonadati</taxon>
        <taxon>Bacteroidota</taxon>
        <taxon>Flavobacteriia</taxon>
        <taxon>Flavobacteriales</taxon>
        <taxon>Flavobacteriaceae</taxon>
        <taxon>Flavobacterium</taxon>
    </lineage>
</organism>
<dbReference type="RefSeq" id="WP_091173372.1">
    <property type="nucleotide sequence ID" value="NZ_CBCSFM010000007.1"/>
</dbReference>
<dbReference type="Proteomes" id="UP000198657">
    <property type="component" value="Unassembled WGS sequence"/>
</dbReference>
<dbReference type="EMBL" id="FODN01000008">
    <property type="protein sequence ID" value="SEO57174.1"/>
    <property type="molecule type" value="Genomic_DNA"/>
</dbReference>
<dbReference type="InterPro" id="IPR024370">
    <property type="entry name" value="PBP_domain"/>
</dbReference>
<dbReference type="AlphaFoldDB" id="A0A1H8QTJ3"/>
<dbReference type="PROSITE" id="PS51257">
    <property type="entry name" value="PROKAR_LIPOPROTEIN"/>
    <property type="match status" value="1"/>
</dbReference>
<evidence type="ECO:0000313" key="4">
    <source>
        <dbReference type="Proteomes" id="UP000198657"/>
    </source>
</evidence>